<keyword evidence="1" id="KW-0560">Oxidoreductase</keyword>
<dbReference type="PANTHER" id="PTHR13847:SF287">
    <property type="entry name" value="FAD-DEPENDENT OXIDOREDUCTASE DOMAIN-CONTAINING PROTEIN 1"/>
    <property type="match status" value="1"/>
</dbReference>
<organism evidence="5 6">
    <name type="scientific">Stylosanthes scabra</name>
    <dbReference type="NCBI Taxonomy" id="79078"/>
    <lineage>
        <taxon>Eukaryota</taxon>
        <taxon>Viridiplantae</taxon>
        <taxon>Streptophyta</taxon>
        <taxon>Embryophyta</taxon>
        <taxon>Tracheophyta</taxon>
        <taxon>Spermatophyta</taxon>
        <taxon>Magnoliopsida</taxon>
        <taxon>eudicotyledons</taxon>
        <taxon>Gunneridae</taxon>
        <taxon>Pentapetalae</taxon>
        <taxon>rosids</taxon>
        <taxon>fabids</taxon>
        <taxon>Fabales</taxon>
        <taxon>Fabaceae</taxon>
        <taxon>Papilionoideae</taxon>
        <taxon>50 kb inversion clade</taxon>
        <taxon>dalbergioids sensu lato</taxon>
        <taxon>Dalbergieae</taxon>
        <taxon>Pterocarpus clade</taxon>
        <taxon>Stylosanthes</taxon>
    </lineage>
</organism>
<comment type="function">
    <text evidence="3">Required for the assembly of the mitochondrial membrane respiratory chain NADH dehydrogenase (Complex I). Involved in mid-late stages of complex I assembly.</text>
</comment>
<evidence type="ECO:0000313" key="6">
    <source>
        <dbReference type="Proteomes" id="UP001341840"/>
    </source>
</evidence>
<protein>
    <recommendedName>
        <fullName evidence="2">FAD-dependent oxidoreductase domain-containing protein 1</fullName>
    </recommendedName>
</protein>
<gene>
    <name evidence="5" type="ORF">PIB30_078095</name>
</gene>
<dbReference type="InterPro" id="IPR006076">
    <property type="entry name" value="FAD-dep_OxRdtase"/>
</dbReference>
<dbReference type="SUPFAM" id="SSF51905">
    <property type="entry name" value="FAD/NAD(P)-binding domain"/>
    <property type="match status" value="1"/>
</dbReference>
<comment type="caution">
    <text evidence="5">The sequence shown here is derived from an EMBL/GenBank/DDBJ whole genome shotgun (WGS) entry which is preliminary data.</text>
</comment>
<dbReference type="InterPro" id="IPR036188">
    <property type="entry name" value="FAD/NAD-bd_sf"/>
</dbReference>
<evidence type="ECO:0000256" key="3">
    <source>
        <dbReference type="ARBA" id="ARBA00046185"/>
    </source>
</evidence>
<evidence type="ECO:0000313" key="5">
    <source>
        <dbReference type="EMBL" id="MED6151000.1"/>
    </source>
</evidence>
<dbReference type="Proteomes" id="UP001341840">
    <property type="component" value="Unassembled WGS sequence"/>
</dbReference>
<dbReference type="Gene3D" id="3.30.9.10">
    <property type="entry name" value="D-Amino Acid Oxidase, subunit A, domain 2"/>
    <property type="match status" value="1"/>
</dbReference>
<sequence length="142" mass="15502">MFQNFDVVCLFCDNKPKSHLIQYQGSSREFVGFSTELDESVVRYIWNRVAEFFPKLKSLSLSDLSASSKVRIGLRPYMPDGKPMIGLVPGLSNVYLAAGHEGGGLSMALGTAEMVADMVLGHPTKVDSAPFAVNRGLDKKTT</sequence>
<dbReference type="PANTHER" id="PTHR13847">
    <property type="entry name" value="SARCOSINE DEHYDROGENASE-RELATED"/>
    <property type="match status" value="1"/>
</dbReference>
<evidence type="ECO:0000259" key="4">
    <source>
        <dbReference type="Pfam" id="PF01266"/>
    </source>
</evidence>
<dbReference type="Pfam" id="PF01266">
    <property type="entry name" value="DAO"/>
    <property type="match status" value="1"/>
</dbReference>
<keyword evidence="6" id="KW-1185">Reference proteome</keyword>
<accession>A0ABU6TRE8</accession>
<dbReference type="Gene3D" id="3.50.50.60">
    <property type="entry name" value="FAD/NAD(P)-binding domain"/>
    <property type="match status" value="1"/>
</dbReference>
<evidence type="ECO:0000256" key="2">
    <source>
        <dbReference type="ARBA" id="ARBA00039785"/>
    </source>
</evidence>
<proteinExistence type="predicted"/>
<name>A0ABU6TRE8_9FABA</name>
<feature type="domain" description="FAD dependent oxidoreductase" evidence="4">
    <location>
        <begin position="25"/>
        <end position="118"/>
    </location>
</feature>
<dbReference type="EMBL" id="JASCZI010091690">
    <property type="protein sequence ID" value="MED6151000.1"/>
    <property type="molecule type" value="Genomic_DNA"/>
</dbReference>
<reference evidence="5 6" key="1">
    <citation type="journal article" date="2023" name="Plants (Basel)">
        <title>Bridging the Gap: Combining Genomics and Transcriptomics Approaches to Understand Stylosanthes scabra, an Orphan Legume from the Brazilian Caatinga.</title>
        <authorList>
            <person name="Ferreira-Neto J.R.C."/>
            <person name="da Silva M.D."/>
            <person name="Binneck E."/>
            <person name="de Melo N.F."/>
            <person name="da Silva R.H."/>
            <person name="de Melo A.L.T.M."/>
            <person name="Pandolfi V."/>
            <person name="Bustamante F.O."/>
            <person name="Brasileiro-Vidal A.C."/>
            <person name="Benko-Iseppon A.M."/>
        </authorList>
    </citation>
    <scope>NUCLEOTIDE SEQUENCE [LARGE SCALE GENOMIC DNA]</scope>
    <source>
        <tissue evidence="5">Leaves</tissue>
    </source>
</reference>
<evidence type="ECO:0000256" key="1">
    <source>
        <dbReference type="ARBA" id="ARBA00023002"/>
    </source>
</evidence>